<dbReference type="GO" id="GO:0006516">
    <property type="term" value="P:glycoprotein catabolic process"/>
    <property type="evidence" value="ECO:0007669"/>
    <property type="project" value="TreeGrafter"/>
</dbReference>
<protein>
    <submittedName>
        <fullName evidence="2">Uncharacterized protein</fullName>
    </submittedName>
</protein>
<dbReference type="InterPro" id="IPR050887">
    <property type="entry name" value="Beta-mannosidase_GH2"/>
</dbReference>
<accession>A0A9P6XY09</accession>
<reference evidence="2 3" key="1">
    <citation type="journal article" date="2020" name="Microb. Genom.">
        <title>Genetic diversity of clinical and environmental Mucorales isolates obtained from an investigation of mucormycosis cases among solid organ transplant recipients.</title>
        <authorList>
            <person name="Nguyen M.H."/>
            <person name="Kaul D."/>
            <person name="Muto C."/>
            <person name="Cheng S.J."/>
            <person name="Richter R.A."/>
            <person name="Bruno V.M."/>
            <person name="Liu G."/>
            <person name="Beyhan S."/>
            <person name="Sundermann A.J."/>
            <person name="Mounaud S."/>
            <person name="Pasculle A.W."/>
            <person name="Nierman W.C."/>
            <person name="Driscoll E."/>
            <person name="Cumbie R."/>
            <person name="Clancy C.J."/>
            <person name="Dupont C.L."/>
        </authorList>
    </citation>
    <scope>NUCLEOTIDE SEQUENCE [LARGE SCALE GENOMIC DNA]</scope>
    <source>
        <strain evidence="2 3">GL24</strain>
    </source>
</reference>
<dbReference type="GO" id="GO:0004567">
    <property type="term" value="F:beta-mannosidase activity"/>
    <property type="evidence" value="ECO:0007669"/>
    <property type="project" value="TreeGrafter"/>
</dbReference>
<sequence length="172" mass="19389">MQPGYDPAFRASVVAEARDNVRRLRHHPRIVLRCGNNEEETAWKDWGHGRDLKAADPAFAAKVWQGYVDLFGNDLRQVVGEEGLGVPYWSSSPSNDLDEKANDSTRGDKHYWQVWGNPALPVQAYLRETPRFMSEYGLQAWPSVATVDQIAPRAEQRIDSPPPAALHRAGLR</sequence>
<keyword evidence="1" id="KW-0326">Glycosidase</keyword>
<dbReference type="PANTHER" id="PTHR43730">
    <property type="entry name" value="BETA-MANNOSIDASE"/>
    <property type="match status" value="1"/>
</dbReference>
<organism evidence="2 3">
    <name type="scientific">Rhizopus delemar</name>
    <dbReference type="NCBI Taxonomy" id="936053"/>
    <lineage>
        <taxon>Eukaryota</taxon>
        <taxon>Fungi</taxon>
        <taxon>Fungi incertae sedis</taxon>
        <taxon>Mucoromycota</taxon>
        <taxon>Mucoromycotina</taxon>
        <taxon>Mucoromycetes</taxon>
        <taxon>Mucorales</taxon>
        <taxon>Mucorineae</taxon>
        <taxon>Rhizopodaceae</taxon>
        <taxon>Rhizopus</taxon>
    </lineage>
</organism>
<keyword evidence="3" id="KW-1185">Reference proteome</keyword>
<dbReference type="SUPFAM" id="SSF51445">
    <property type="entry name" value="(Trans)glycosidases"/>
    <property type="match status" value="1"/>
</dbReference>
<dbReference type="Proteomes" id="UP000740926">
    <property type="component" value="Unassembled WGS sequence"/>
</dbReference>
<evidence type="ECO:0000313" key="3">
    <source>
        <dbReference type="Proteomes" id="UP000740926"/>
    </source>
</evidence>
<name>A0A9P6XY09_9FUNG</name>
<comment type="caution">
    <text evidence="2">The sequence shown here is derived from an EMBL/GenBank/DDBJ whole genome shotgun (WGS) entry which is preliminary data.</text>
</comment>
<evidence type="ECO:0000256" key="1">
    <source>
        <dbReference type="ARBA" id="ARBA00023295"/>
    </source>
</evidence>
<dbReference type="Gene3D" id="3.20.20.80">
    <property type="entry name" value="Glycosidases"/>
    <property type="match status" value="1"/>
</dbReference>
<dbReference type="AlphaFoldDB" id="A0A9P6XY09"/>
<proteinExistence type="predicted"/>
<dbReference type="PANTHER" id="PTHR43730:SF1">
    <property type="entry name" value="BETA-MANNOSIDASE"/>
    <property type="match status" value="1"/>
</dbReference>
<gene>
    <name evidence="2" type="ORF">G6F50_015456</name>
</gene>
<keyword evidence="1" id="KW-0378">Hydrolase</keyword>
<dbReference type="EMBL" id="JAANIU010008541">
    <property type="protein sequence ID" value="KAG1534863.1"/>
    <property type="molecule type" value="Genomic_DNA"/>
</dbReference>
<evidence type="ECO:0000313" key="2">
    <source>
        <dbReference type="EMBL" id="KAG1534863.1"/>
    </source>
</evidence>
<dbReference type="InterPro" id="IPR017853">
    <property type="entry name" value="GH"/>
</dbReference>